<dbReference type="Gene3D" id="3.40.1280.10">
    <property type="match status" value="1"/>
</dbReference>
<dbReference type="CDD" id="cd18093">
    <property type="entry name" value="SpoU-like_TrmJ"/>
    <property type="match status" value="1"/>
</dbReference>
<name>A0A836BQC7_9CHLO</name>
<organism evidence="7 8">
    <name type="scientific">Edaphochlamys debaryana</name>
    <dbReference type="NCBI Taxonomy" id="47281"/>
    <lineage>
        <taxon>Eukaryota</taxon>
        <taxon>Viridiplantae</taxon>
        <taxon>Chlorophyta</taxon>
        <taxon>core chlorophytes</taxon>
        <taxon>Chlorophyceae</taxon>
        <taxon>CS clade</taxon>
        <taxon>Chlamydomonadales</taxon>
        <taxon>Chlamydomonadales incertae sedis</taxon>
        <taxon>Edaphochlamys</taxon>
    </lineage>
</organism>
<dbReference type="PANTHER" id="PTHR42786:SF7">
    <property type="entry name" value="TRNA_RRNA METHYLTRANSFERASE SPOU TYPE DOMAIN-CONTAINING PROTEIN"/>
    <property type="match status" value="1"/>
</dbReference>
<proteinExistence type="inferred from homology"/>
<keyword evidence="2" id="KW-0489">Methyltransferase</keyword>
<comment type="caution">
    <text evidence="7">The sequence shown here is derived from an EMBL/GenBank/DDBJ whole genome shotgun (WGS) entry which is preliminary data.</text>
</comment>
<accession>A0A836BQC7</accession>
<dbReference type="Gene3D" id="1.10.8.590">
    <property type="match status" value="1"/>
</dbReference>
<dbReference type="GO" id="GO:0002128">
    <property type="term" value="P:tRNA nucleoside ribose methylation"/>
    <property type="evidence" value="ECO:0007669"/>
    <property type="project" value="TreeGrafter"/>
</dbReference>
<evidence type="ECO:0000256" key="1">
    <source>
        <dbReference type="ARBA" id="ARBA00007228"/>
    </source>
</evidence>
<gene>
    <name evidence="7" type="ORF">HYH03_015951</name>
</gene>
<dbReference type="PANTHER" id="PTHR42786">
    <property type="entry name" value="TRNA/RRNA METHYLTRANSFERASE"/>
    <property type="match status" value="1"/>
</dbReference>
<evidence type="ECO:0000259" key="6">
    <source>
        <dbReference type="Pfam" id="PF00588"/>
    </source>
</evidence>
<feature type="region of interest" description="Disordered" evidence="5">
    <location>
        <begin position="338"/>
        <end position="359"/>
    </location>
</feature>
<dbReference type="AlphaFoldDB" id="A0A836BQC7"/>
<dbReference type="EMBL" id="JAEHOE010000132">
    <property type="protein sequence ID" value="KAG2485276.1"/>
    <property type="molecule type" value="Genomic_DNA"/>
</dbReference>
<dbReference type="GO" id="GO:0005829">
    <property type="term" value="C:cytosol"/>
    <property type="evidence" value="ECO:0007669"/>
    <property type="project" value="TreeGrafter"/>
</dbReference>
<comment type="similarity">
    <text evidence="1">Belongs to the class IV-like SAM-binding methyltransferase superfamily. RNA methyltransferase TrmH family.</text>
</comment>
<dbReference type="InterPro" id="IPR001537">
    <property type="entry name" value="SpoU_MeTrfase"/>
</dbReference>
<dbReference type="OrthoDB" id="241340at2759"/>
<evidence type="ECO:0000313" key="7">
    <source>
        <dbReference type="EMBL" id="KAG2485276.1"/>
    </source>
</evidence>
<dbReference type="SUPFAM" id="SSF75217">
    <property type="entry name" value="alpha/beta knot"/>
    <property type="match status" value="1"/>
</dbReference>
<dbReference type="InterPro" id="IPR004384">
    <property type="entry name" value="RNA_MeTrfase_TrmJ/LasT"/>
</dbReference>
<keyword evidence="3" id="KW-0808">Transferase</keyword>
<dbReference type="GO" id="GO:0008173">
    <property type="term" value="F:RNA methyltransferase activity"/>
    <property type="evidence" value="ECO:0007669"/>
    <property type="project" value="InterPro"/>
</dbReference>
<protein>
    <recommendedName>
        <fullName evidence="6">tRNA/rRNA methyltransferase SpoU type domain-containing protein</fullName>
    </recommendedName>
</protein>
<dbReference type="InterPro" id="IPR029026">
    <property type="entry name" value="tRNA_m1G_MTases_N"/>
</dbReference>
<evidence type="ECO:0000256" key="5">
    <source>
        <dbReference type="SAM" id="MobiDB-lite"/>
    </source>
</evidence>
<feature type="compositionally biased region" description="Gly residues" evidence="5">
    <location>
        <begin position="345"/>
        <end position="359"/>
    </location>
</feature>
<feature type="compositionally biased region" description="Low complexity" evidence="5">
    <location>
        <begin position="126"/>
        <end position="136"/>
    </location>
</feature>
<sequence length="359" mass="35638">MKNLGLSDLRLVSPRDGWPNPAASATASHAADLLESARLYGSVDEAVADLDRVYAATARTRFMSKAFVTSRTLPSDLLQLAAAASTAAAAAAAADAAASTSPPASAHAASSVPLSGEGQEAGPGPGSAQASGPPAAAGGWRLPRAGVLFGRESSGLTNEEVARANKVVTVEADPTYPVMNLAQAVVIMCYELFNARLDAAGAAVGRPTVAPSVTATASASSSSSASAPASAASTSPASASATSASATSATPSPLLPASSAEELRARAAALQLASRGDVEAFLQRLLAALEAAGFFAKGDDARRAATTRSIRGLAAKAEGLTVEEVALMHGMLTRLVRPMPEPGEAQGGPGRPGPGGASK</sequence>
<evidence type="ECO:0000256" key="3">
    <source>
        <dbReference type="ARBA" id="ARBA00022679"/>
    </source>
</evidence>
<keyword evidence="4" id="KW-0949">S-adenosyl-L-methionine</keyword>
<evidence type="ECO:0000256" key="2">
    <source>
        <dbReference type="ARBA" id="ARBA00022603"/>
    </source>
</evidence>
<dbReference type="GO" id="GO:0003723">
    <property type="term" value="F:RNA binding"/>
    <property type="evidence" value="ECO:0007669"/>
    <property type="project" value="InterPro"/>
</dbReference>
<dbReference type="InterPro" id="IPR029028">
    <property type="entry name" value="Alpha/beta_knot_MTases"/>
</dbReference>
<feature type="domain" description="tRNA/rRNA methyltransferase SpoU type" evidence="6">
    <location>
        <begin position="145"/>
        <end position="190"/>
    </location>
</feature>
<dbReference type="Proteomes" id="UP000612055">
    <property type="component" value="Unassembled WGS sequence"/>
</dbReference>
<feature type="compositionally biased region" description="Low complexity" evidence="5">
    <location>
        <begin position="101"/>
        <end position="118"/>
    </location>
</feature>
<dbReference type="Pfam" id="PF00588">
    <property type="entry name" value="SpoU_methylase"/>
    <property type="match status" value="1"/>
</dbReference>
<feature type="region of interest" description="Disordered" evidence="5">
    <location>
        <begin position="101"/>
        <end position="136"/>
    </location>
</feature>
<evidence type="ECO:0000313" key="8">
    <source>
        <dbReference type="Proteomes" id="UP000612055"/>
    </source>
</evidence>
<reference evidence="7" key="1">
    <citation type="journal article" date="2020" name="bioRxiv">
        <title>Comparative genomics of Chlamydomonas.</title>
        <authorList>
            <person name="Craig R.J."/>
            <person name="Hasan A.R."/>
            <person name="Ness R.W."/>
            <person name="Keightley P.D."/>
        </authorList>
    </citation>
    <scope>NUCLEOTIDE SEQUENCE</scope>
    <source>
        <strain evidence="7">CCAP 11/70</strain>
    </source>
</reference>
<keyword evidence="8" id="KW-1185">Reference proteome</keyword>
<evidence type="ECO:0000256" key="4">
    <source>
        <dbReference type="ARBA" id="ARBA00022691"/>
    </source>
</evidence>